<dbReference type="EMBL" id="BAABDQ010000074">
    <property type="protein sequence ID" value="GAA3624714.1"/>
    <property type="molecule type" value="Genomic_DNA"/>
</dbReference>
<evidence type="ECO:0000313" key="1">
    <source>
        <dbReference type="EMBL" id="GAA3624714.1"/>
    </source>
</evidence>
<gene>
    <name evidence="1" type="ORF">GCM10022419_132880</name>
</gene>
<keyword evidence="2" id="KW-1185">Reference proteome</keyword>
<organism evidence="1 2">
    <name type="scientific">Nonomuraea rosea</name>
    <dbReference type="NCBI Taxonomy" id="638574"/>
    <lineage>
        <taxon>Bacteria</taxon>
        <taxon>Bacillati</taxon>
        <taxon>Actinomycetota</taxon>
        <taxon>Actinomycetes</taxon>
        <taxon>Streptosporangiales</taxon>
        <taxon>Streptosporangiaceae</taxon>
        <taxon>Nonomuraea</taxon>
    </lineage>
</organism>
<proteinExistence type="predicted"/>
<comment type="caution">
    <text evidence="1">The sequence shown here is derived from an EMBL/GenBank/DDBJ whole genome shotgun (WGS) entry which is preliminary data.</text>
</comment>
<name>A0ABP7A4G3_9ACTN</name>
<evidence type="ECO:0000313" key="2">
    <source>
        <dbReference type="Proteomes" id="UP001500630"/>
    </source>
</evidence>
<protein>
    <submittedName>
        <fullName evidence="1">Uncharacterized protein</fullName>
    </submittedName>
</protein>
<sequence length="65" mass="7391">MIIIKKEIFLTDNQKEMSANQPTLLWGLPLHESGLAPSARHTFDLGRFGRRPFDLIRRGARMAIG</sequence>
<reference evidence="2" key="1">
    <citation type="journal article" date="2019" name="Int. J. Syst. Evol. Microbiol.">
        <title>The Global Catalogue of Microorganisms (GCM) 10K type strain sequencing project: providing services to taxonomists for standard genome sequencing and annotation.</title>
        <authorList>
            <consortium name="The Broad Institute Genomics Platform"/>
            <consortium name="The Broad Institute Genome Sequencing Center for Infectious Disease"/>
            <person name="Wu L."/>
            <person name="Ma J."/>
        </authorList>
    </citation>
    <scope>NUCLEOTIDE SEQUENCE [LARGE SCALE GENOMIC DNA]</scope>
    <source>
        <strain evidence="2">JCM 17326</strain>
    </source>
</reference>
<accession>A0ABP7A4G3</accession>
<dbReference type="Proteomes" id="UP001500630">
    <property type="component" value="Unassembled WGS sequence"/>
</dbReference>